<evidence type="ECO:0000313" key="2">
    <source>
        <dbReference type="EMBL" id="BAN02714.1"/>
    </source>
</evidence>
<dbReference type="AlphaFoldDB" id="A0A6C7E4B6"/>
<dbReference type="CDD" id="cd03024">
    <property type="entry name" value="DsbA_FrnE"/>
    <property type="match status" value="1"/>
</dbReference>
<dbReference type="RefSeq" id="WP_015441961.1">
    <property type="nucleotide sequence ID" value="NC_020520.1"/>
</dbReference>
<gene>
    <name evidence="2" type="ORF">YM304_24000</name>
</gene>
<reference evidence="2 3" key="1">
    <citation type="journal article" date="2013" name="Int. J. Syst. Evol. Microbiol.">
        <title>Ilumatobacter nonamiense sp. nov. and Ilumatobacter coccineum sp. nov., isolated from seashore sand.</title>
        <authorList>
            <person name="Matsumoto A."/>
            <person name="Kasai H."/>
            <person name="Matsuo Y."/>
            <person name="Shizuri Y."/>
            <person name="Ichikawa N."/>
            <person name="Fujita N."/>
            <person name="Omura S."/>
            <person name="Takahashi Y."/>
        </authorList>
    </citation>
    <scope>NUCLEOTIDE SEQUENCE [LARGE SCALE GENOMIC DNA]</scope>
    <source>
        <strain evidence="3">NBRC 103263 / KCTC 29153 / YM16-304</strain>
    </source>
</reference>
<protein>
    <recommendedName>
        <fullName evidence="1">DSBA-like thioredoxin domain-containing protein</fullName>
    </recommendedName>
</protein>
<keyword evidence="3" id="KW-1185">Reference proteome</keyword>
<dbReference type="PANTHER" id="PTHR13887">
    <property type="entry name" value="GLUTATHIONE S-TRANSFERASE KAPPA"/>
    <property type="match status" value="1"/>
</dbReference>
<evidence type="ECO:0000259" key="1">
    <source>
        <dbReference type="Pfam" id="PF01323"/>
    </source>
</evidence>
<dbReference type="InterPro" id="IPR036249">
    <property type="entry name" value="Thioredoxin-like_sf"/>
</dbReference>
<feature type="domain" description="DSBA-like thioredoxin" evidence="1">
    <location>
        <begin position="19"/>
        <end position="227"/>
    </location>
</feature>
<dbReference type="EMBL" id="AP012057">
    <property type="protein sequence ID" value="BAN02714.1"/>
    <property type="molecule type" value="Genomic_DNA"/>
</dbReference>
<dbReference type="PANTHER" id="PTHR13887:SF41">
    <property type="entry name" value="THIOREDOXIN SUPERFAMILY PROTEIN"/>
    <property type="match status" value="1"/>
</dbReference>
<evidence type="ECO:0000313" key="3">
    <source>
        <dbReference type="Proteomes" id="UP000011863"/>
    </source>
</evidence>
<dbReference type="Proteomes" id="UP000011863">
    <property type="component" value="Chromosome"/>
</dbReference>
<dbReference type="OrthoDB" id="9799122at2"/>
<dbReference type="KEGG" id="aym:YM304_24000"/>
<accession>A0A6C7E4B6</accession>
<dbReference type="Pfam" id="PF01323">
    <property type="entry name" value="DSBA"/>
    <property type="match status" value="1"/>
</dbReference>
<organism evidence="2 3">
    <name type="scientific">Ilumatobacter coccineus (strain NBRC 103263 / KCTC 29153 / YM16-304)</name>
    <dbReference type="NCBI Taxonomy" id="1313172"/>
    <lineage>
        <taxon>Bacteria</taxon>
        <taxon>Bacillati</taxon>
        <taxon>Actinomycetota</taxon>
        <taxon>Acidimicrobiia</taxon>
        <taxon>Acidimicrobiales</taxon>
        <taxon>Ilumatobacteraceae</taxon>
        <taxon>Ilumatobacter</taxon>
    </lineage>
</organism>
<dbReference type="Gene3D" id="3.40.30.10">
    <property type="entry name" value="Glutaredoxin"/>
    <property type="match status" value="1"/>
</dbReference>
<name>A0A6C7E4B6_ILUCY</name>
<dbReference type="InterPro" id="IPR001853">
    <property type="entry name" value="DSBA-like_thioredoxin_dom"/>
</dbReference>
<dbReference type="SUPFAM" id="SSF52833">
    <property type="entry name" value="Thioredoxin-like"/>
    <property type="match status" value="1"/>
</dbReference>
<sequence length="240" mass="25714">MTTSETSSSTPATARPVVTVDIFSDVVCPWCYIGKRRFEKGLELARADGDLGVDFAVTFKPYQLDPRAAPGVAGPVSEAYAKKFGGPEKAAEILDHLTKTAAGDGLEFRMDLAQRANTLLAHRLIWRAGLPDSPVTQDAMKERLLRAYFMEGVHIGNAQALADTVADLGLDPDETLAFLETDDGADDVSAELKHGYENGITAVPTFVFNDSWAVPGAQDPETFAKVLEKLANAALEAAAD</sequence>
<dbReference type="GO" id="GO:0016491">
    <property type="term" value="F:oxidoreductase activity"/>
    <property type="evidence" value="ECO:0007669"/>
    <property type="project" value="InterPro"/>
</dbReference>
<proteinExistence type="predicted"/>